<evidence type="ECO:0000313" key="2">
    <source>
        <dbReference type="EMBL" id="CTQ64340.1"/>
    </source>
</evidence>
<dbReference type="Proteomes" id="UP000049983">
    <property type="component" value="Unassembled WGS sequence"/>
</dbReference>
<dbReference type="EMBL" id="CXWC01000001">
    <property type="protein sequence ID" value="CTQ64340.1"/>
    <property type="molecule type" value="Genomic_DNA"/>
</dbReference>
<accession>A0A0M7AHP2</accession>
<keyword evidence="3" id="KW-1185">Reference proteome</keyword>
<dbReference type="STRING" id="311410.LA5095_02978"/>
<dbReference type="AlphaFoldDB" id="A0A0M7AHP2"/>
<proteinExistence type="predicted"/>
<evidence type="ECO:0000256" key="1">
    <source>
        <dbReference type="SAM" id="MobiDB-lite"/>
    </source>
</evidence>
<organism evidence="2 3">
    <name type="scientific">Roseibium album</name>
    <dbReference type="NCBI Taxonomy" id="311410"/>
    <lineage>
        <taxon>Bacteria</taxon>
        <taxon>Pseudomonadati</taxon>
        <taxon>Pseudomonadota</taxon>
        <taxon>Alphaproteobacteria</taxon>
        <taxon>Hyphomicrobiales</taxon>
        <taxon>Stappiaceae</taxon>
        <taxon>Roseibium</taxon>
    </lineage>
</organism>
<evidence type="ECO:0000313" key="3">
    <source>
        <dbReference type="Proteomes" id="UP000049983"/>
    </source>
</evidence>
<feature type="region of interest" description="Disordered" evidence="1">
    <location>
        <begin position="61"/>
        <end position="93"/>
    </location>
</feature>
<feature type="compositionally biased region" description="Basic and acidic residues" evidence="1">
    <location>
        <begin position="63"/>
        <end position="72"/>
    </location>
</feature>
<reference evidence="3" key="1">
    <citation type="submission" date="2015-07" db="EMBL/GenBank/DDBJ databases">
        <authorList>
            <person name="Rodrigo-Torres Lidia"/>
            <person name="Arahal R.David."/>
        </authorList>
    </citation>
    <scope>NUCLEOTIDE SEQUENCE [LARGE SCALE GENOMIC DNA]</scope>
    <source>
        <strain evidence="3">CECT 5096</strain>
    </source>
</reference>
<sequence>MNRTRNENADFIPVFLAKAGALGERAARAMCPNGCRFPLASKSERNVITLHKLQHSLFNEVQIPDRRSDHEQSGSSDSGGDKHVETSGMADES</sequence>
<name>A0A0M7AHP2_9HYPH</name>
<gene>
    <name evidence="2" type="ORF">LA5096_00347</name>
</gene>
<protein>
    <submittedName>
        <fullName evidence="2">Uncharacterized protein</fullName>
    </submittedName>
</protein>